<evidence type="ECO:0000313" key="8">
    <source>
        <dbReference type="EMBL" id="OOG28676.1"/>
    </source>
</evidence>
<feature type="active site" description="Cysteine sulfenic acid (-SOH) intermediate" evidence="5">
    <location>
        <position position="56"/>
    </location>
</feature>
<dbReference type="Pfam" id="PF08534">
    <property type="entry name" value="Redoxin"/>
    <property type="match status" value="1"/>
</dbReference>
<dbReference type="Proteomes" id="UP000189462">
    <property type="component" value="Unassembled WGS sequence"/>
</dbReference>
<dbReference type="PROSITE" id="PS51352">
    <property type="entry name" value="THIOREDOXIN_2"/>
    <property type="match status" value="1"/>
</dbReference>
<comment type="similarity">
    <text evidence="6">Belongs to the peroxiredoxin family. Prx5 subfamily.</text>
</comment>
<reference evidence="8 9" key="1">
    <citation type="submission" date="2017-02" db="EMBL/GenBank/DDBJ databases">
        <title>Genomic diversity within the haloalkaliphilic genus Thioalkalivibrio.</title>
        <authorList>
            <person name="Ahn A.-C."/>
            <person name="Meier-Kolthoff J."/>
            <person name="Overmars L."/>
            <person name="Richter M."/>
            <person name="Woyke T."/>
            <person name="Sorokin D.Y."/>
            <person name="Muyzer G."/>
        </authorList>
    </citation>
    <scope>NUCLEOTIDE SEQUENCE [LARGE SCALE GENOMIC DNA]</scope>
    <source>
        <strain evidence="8 9">ALJD</strain>
    </source>
</reference>
<dbReference type="STRING" id="108003.B1C78_01160"/>
<evidence type="ECO:0000256" key="5">
    <source>
        <dbReference type="PIRSR" id="PIRSR637944-1"/>
    </source>
</evidence>
<keyword evidence="2 6" id="KW-0049">Antioxidant</keyword>
<dbReference type="GO" id="GO:0045454">
    <property type="term" value="P:cell redox homeostasis"/>
    <property type="evidence" value="ECO:0007669"/>
    <property type="project" value="TreeGrafter"/>
</dbReference>
<evidence type="ECO:0000256" key="6">
    <source>
        <dbReference type="RuleBase" id="RU366011"/>
    </source>
</evidence>
<dbReference type="InterPro" id="IPR013766">
    <property type="entry name" value="Thioredoxin_domain"/>
</dbReference>
<accession>A0A1V3NVC2</accession>
<evidence type="ECO:0000313" key="9">
    <source>
        <dbReference type="Proteomes" id="UP000189462"/>
    </source>
</evidence>
<name>A0A1V3NVC2_9GAMM</name>
<dbReference type="EC" id="1.11.1.27" evidence="6"/>
<keyword evidence="4 6" id="KW-0676">Redox-active center</keyword>
<dbReference type="SUPFAM" id="SSF52833">
    <property type="entry name" value="Thioredoxin-like"/>
    <property type="match status" value="1"/>
</dbReference>
<evidence type="ECO:0000259" key="7">
    <source>
        <dbReference type="PROSITE" id="PS51352"/>
    </source>
</evidence>
<dbReference type="GO" id="GO:0034599">
    <property type="term" value="P:cellular response to oxidative stress"/>
    <property type="evidence" value="ECO:0007669"/>
    <property type="project" value="InterPro"/>
</dbReference>
<evidence type="ECO:0000256" key="4">
    <source>
        <dbReference type="ARBA" id="ARBA00023284"/>
    </source>
</evidence>
<dbReference type="InterPro" id="IPR013740">
    <property type="entry name" value="Redoxin"/>
</dbReference>
<gene>
    <name evidence="8" type="ORF">B1C78_01160</name>
</gene>
<dbReference type="PANTHER" id="PTHR10430">
    <property type="entry name" value="PEROXIREDOXIN"/>
    <property type="match status" value="1"/>
</dbReference>
<dbReference type="GO" id="GO:0008379">
    <property type="term" value="F:thioredoxin peroxidase activity"/>
    <property type="evidence" value="ECO:0007669"/>
    <property type="project" value="InterPro"/>
</dbReference>
<dbReference type="Gene3D" id="3.40.30.10">
    <property type="entry name" value="Glutaredoxin"/>
    <property type="match status" value="1"/>
</dbReference>
<dbReference type="GO" id="GO:0042744">
    <property type="term" value="P:hydrogen peroxide catabolic process"/>
    <property type="evidence" value="ECO:0007669"/>
    <property type="project" value="TreeGrafter"/>
</dbReference>
<evidence type="ECO:0000256" key="3">
    <source>
        <dbReference type="ARBA" id="ARBA00023002"/>
    </source>
</evidence>
<evidence type="ECO:0000256" key="1">
    <source>
        <dbReference type="ARBA" id="ARBA00022559"/>
    </source>
</evidence>
<protein>
    <recommendedName>
        <fullName evidence="6">Glutathione-dependent peroxiredoxin</fullName>
        <ecNumber evidence="6">1.11.1.27</ecNumber>
    </recommendedName>
</protein>
<evidence type="ECO:0000256" key="2">
    <source>
        <dbReference type="ARBA" id="ARBA00022862"/>
    </source>
</evidence>
<feature type="domain" description="Thioredoxin" evidence="7">
    <location>
        <begin position="3"/>
        <end position="170"/>
    </location>
</feature>
<dbReference type="GO" id="GO:0005737">
    <property type="term" value="C:cytoplasm"/>
    <property type="evidence" value="ECO:0007669"/>
    <property type="project" value="TreeGrafter"/>
</dbReference>
<sequence>MTIKVGDRLPDGRLTEYVETEGGGCSLGPNHFQVSELVSGRRLLIFGLPGAFTPTCSAQHVPGYVANYERFRAAGIDEIWCISVNDPHVLHAWAKDQGSDGKVRMMGDGNCDYSRALGLEIDFRDRNWGFRSRRYAMYVDDGMVKVLNVEEPGKFEVSGAEVMLAAIDGA</sequence>
<dbReference type="EMBL" id="MVBK01000005">
    <property type="protein sequence ID" value="OOG28676.1"/>
    <property type="molecule type" value="Genomic_DNA"/>
</dbReference>
<dbReference type="PANTHER" id="PTHR10430:SF16">
    <property type="entry name" value="PEROXIREDOXIN-5, MITOCHONDRIAL"/>
    <property type="match status" value="1"/>
</dbReference>
<proteinExistence type="inferred from homology"/>
<comment type="caution">
    <text evidence="8">The sequence shown here is derived from an EMBL/GenBank/DDBJ whole genome shotgun (WGS) entry which is preliminary data.</text>
</comment>
<dbReference type="CDD" id="cd03013">
    <property type="entry name" value="PRX5_like"/>
    <property type="match status" value="1"/>
</dbReference>
<dbReference type="InterPro" id="IPR037944">
    <property type="entry name" value="PRX5-like"/>
</dbReference>
<dbReference type="FunFam" id="3.40.30.10:FF:000020">
    <property type="entry name" value="Peroxiredoxin"/>
    <property type="match status" value="1"/>
</dbReference>
<comment type="function">
    <text evidence="6">Thiol-specific peroxidase that catalyzes the reduction of hydrogen peroxide and organic hydroperoxides to water and alcohols, respectively. Plays a role in cell protection against oxidative stress by detoxifying peroxides.</text>
</comment>
<keyword evidence="9" id="KW-1185">Reference proteome</keyword>
<organism evidence="8 9">
    <name type="scientific">Thioalkalivibrio denitrificans</name>
    <dbReference type="NCBI Taxonomy" id="108003"/>
    <lineage>
        <taxon>Bacteria</taxon>
        <taxon>Pseudomonadati</taxon>
        <taxon>Pseudomonadota</taxon>
        <taxon>Gammaproteobacteria</taxon>
        <taxon>Chromatiales</taxon>
        <taxon>Ectothiorhodospiraceae</taxon>
        <taxon>Thioalkalivibrio</taxon>
    </lineage>
</organism>
<comment type="catalytic activity">
    <reaction evidence="6">
        <text>a hydroperoxide + 2 glutathione = an alcohol + glutathione disulfide + H2O</text>
        <dbReference type="Rhea" id="RHEA:62632"/>
        <dbReference type="ChEBI" id="CHEBI:15377"/>
        <dbReference type="ChEBI" id="CHEBI:30879"/>
        <dbReference type="ChEBI" id="CHEBI:35924"/>
        <dbReference type="ChEBI" id="CHEBI:57925"/>
        <dbReference type="ChEBI" id="CHEBI:58297"/>
        <dbReference type="EC" id="1.11.1.27"/>
    </reaction>
</comment>
<dbReference type="OrthoDB" id="9800621at2"/>
<dbReference type="AlphaFoldDB" id="A0A1V3NVC2"/>
<dbReference type="RefSeq" id="WP_077277309.1">
    <property type="nucleotide sequence ID" value="NZ_MVBK01000005.1"/>
</dbReference>
<keyword evidence="3 6" id="KW-0560">Oxidoreductase</keyword>
<keyword evidence="1 6" id="KW-0575">Peroxidase</keyword>
<dbReference type="InterPro" id="IPR036249">
    <property type="entry name" value="Thioredoxin-like_sf"/>
</dbReference>